<dbReference type="PROSITE" id="PS00070">
    <property type="entry name" value="ALDEHYDE_DEHYDR_CYS"/>
    <property type="match status" value="1"/>
</dbReference>
<name>A0AB35JZ38_9GAMM</name>
<keyword evidence="2 4" id="KW-0560">Oxidoreductase</keyword>
<dbReference type="InterPro" id="IPR016160">
    <property type="entry name" value="Ald_DH_CS_CYS"/>
</dbReference>
<dbReference type="InterPro" id="IPR016162">
    <property type="entry name" value="Ald_DH_N"/>
</dbReference>
<organism evidence="6 7">
    <name type="scientific">Acinetobacter lactucae</name>
    <dbReference type="NCBI Taxonomy" id="1785128"/>
    <lineage>
        <taxon>Bacteria</taxon>
        <taxon>Pseudomonadati</taxon>
        <taxon>Pseudomonadota</taxon>
        <taxon>Gammaproteobacteria</taxon>
        <taxon>Moraxellales</taxon>
        <taxon>Moraxellaceae</taxon>
        <taxon>Acinetobacter</taxon>
        <taxon>Acinetobacter calcoaceticus/baumannii complex</taxon>
    </lineage>
</organism>
<feature type="domain" description="Aldehyde dehydrogenase" evidence="5">
    <location>
        <begin position="24"/>
        <end position="475"/>
    </location>
</feature>
<dbReference type="CDD" id="cd07103">
    <property type="entry name" value="ALDH_F5_SSADH_GabD"/>
    <property type="match status" value="1"/>
</dbReference>
<dbReference type="Proteomes" id="UP001150055">
    <property type="component" value="Unassembled WGS sequence"/>
</dbReference>
<evidence type="ECO:0000259" key="5">
    <source>
        <dbReference type="Pfam" id="PF00171"/>
    </source>
</evidence>
<dbReference type="InterPro" id="IPR016163">
    <property type="entry name" value="Ald_DH_C"/>
</dbReference>
<comment type="caution">
    <text evidence="6">The sequence shown here is derived from an EMBL/GenBank/DDBJ whole genome shotgun (WGS) entry which is preliminary data.</text>
</comment>
<dbReference type="InterPro" id="IPR010102">
    <property type="entry name" value="Succ_semiAld_DH"/>
</dbReference>
<evidence type="ECO:0000313" key="7">
    <source>
        <dbReference type="Proteomes" id="UP001150055"/>
    </source>
</evidence>
<dbReference type="GO" id="GO:0005829">
    <property type="term" value="C:cytosol"/>
    <property type="evidence" value="ECO:0007669"/>
    <property type="project" value="TreeGrafter"/>
</dbReference>
<accession>A0AB35JZ38</accession>
<dbReference type="Gene3D" id="3.40.309.10">
    <property type="entry name" value="Aldehyde Dehydrogenase, Chain A, domain 2"/>
    <property type="match status" value="1"/>
</dbReference>
<dbReference type="SUPFAM" id="SSF53720">
    <property type="entry name" value="ALDH-like"/>
    <property type="match status" value="1"/>
</dbReference>
<feature type="active site" evidence="3">
    <location>
        <position position="253"/>
    </location>
</feature>
<dbReference type="PANTHER" id="PTHR43353:SF5">
    <property type="entry name" value="SUCCINATE-SEMIALDEHYDE DEHYDROGENASE, MITOCHONDRIAL"/>
    <property type="match status" value="1"/>
</dbReference>
<dbReference type="InterPro" id="IPR029510">
    <property type="entry name" value="Ald_DH_CS_GLU"/>
</dbReference>
<dbReference type="InterPro" id="IPR050740">
    <property type="entry name" value="Aldehyde_DH_Superfamily"/>
</dbReference>
<dbReference type="RefSeq" id="WP_163118781.1">
    <property type="nucleotide sequence ID" value="NZ_JALNTF010000005.1"/>
</dbReference>
<dbReference type="EMBL" id="JALNTG010000010">
    <property type="protein sequence ID" value="MDD9319184.1"/>
    <property type="molecule type" value="Genomic_DNA"/>
</dbReference>
<dbReference type="InterPro" id="IPR015590">
    <property type="entry name" value="Aldehyde_DH_dom"/>
</dbReference>
<reference evidence="6" key="1">
    <citation type="submission" date="2022-12" db="EMBL/GenBank/DDBJ databases">
        <title>Acinetobacter lactucae: Emerging opportunistic pathogenic species of genus Acinetobacter isolated from immunocompromised patients in clinical settings of India.</title>
        <authorList>
            <person name="Amar A.K."/>
            <person name="Sawant A.R."/>
            <person name="Meera M."/>
            <person name="Tomar A."/>
            <person name="Sistla S."/>
            <person name="Prashanth K."/>
        </authorList>
    </citation>
    <scope>NUCLEOTIDE SEQUENCE</scope>
    <source>
        <strain evidence="6">PKAL1828C</strain>
    </source>
</reference>
<gene>
    <name evidence="6" type="ORF">M0O54_03455</name>
</gene>
<dbReference type="PANTHER" id="PTHR43353">
    <property type="entry name" value="SUCCINATE-SEMIALDEHYDE DEHYDROGENASE, MITOCHONDRIAL"/>
    <property type="match status" value="1"/>
</dbReference>
<dbReference type="Pfam" id="PF00171">
    <property type="entry name" value="Aldedh"/>
    <property type="match status" value="1"/>
</dbReference>
<dbReference type="GO" id="GO:0004777">
    <property type="term" value="F:succinate-semialdehyde dehydrogenase (NAD+) activity"/>
    <property type="evidence" value="ECO:0007669"/>
    <property type="project" value="TreeGrafter"/>
</dbReference>
<sequence>MIQNNLQYLLKHPDISLEAPASNDYVEVNDAATGETLAWVKTYDRAGVEAAINRSAKAQAAWKKQTALARADVLLAWYNLMLEHKENLAQILTAEQGKPLAEARGEIGYAASFIRWFAEQARRIDGEVLTPTLPNQRLLVIKQAIGVTAAITPWNFPAAMITRKAGPAIAAGCSMLVKPAEQTPLTAYALEVLALQAGLPADVLINISGDAVEVGKTLCESDIVRKLSFTGSTQVGRILMQQCAPTIKKLSLELGGNAPVVVFDDANLEQAVQGIMASKYRNSGQTCVCANRIYVQDGIYDALAERLVEAVSKLKVGDGRQEGSTQGPLIDEDAIAKVQSHIADATEKGATVRIGGQRSVLGGTFFEPTVLTGVTQDMKVSKEETFGPLAPLFRFKTEDEAVAMANDTEFGLAAYLFTQSTARQWRVGEALEYGMVGINTGAISNEVAPFGGVKQSGLGREGSKFGIEEYVEMKYLCVDLSE</sequence>
<dbReference type="FunFam" id="3.40.605.10:FF:000005">
    <property type="entry name" value="Succinate-semialdehyde dehydrogenase I"/>
    <property type="match status" value="1"/>
</dbReference>
<comment type="similarity">
    <text evidence="1 4">Belongs to the aldehyde dehydrogenase family.</text>
</comment>
<dbReference type="InterPro" id="IPR016161">
    <property type="entry name" value="Ald_DH/histidinol_DH"/>
</dbReference>
<dbReference type="PROSITE" id="PS00687">
    <property type="entry name" value="ALDEHYDE_DEHYDR_GLU"/>
    <property type="match status" value="1"/>
</dbReference>
<evidence type="ECO:0000256" key="2">
    <source>
        <dbReference type="ARBA" id="ARBA00023002"/>
    </source>
</evidence>
<dbReference type="NCBIfam" id="TIGR01780">
    <property type="entry name" value="SSADH"/>
    <property type="match status" value="1"/>
</dbReference>
<evidence type="ECO:0000256" key="4">
    <source>
        <dbReference type="RuleBase" id="RU003345"/>
    </source>
</evidence>
<dbReference type="GO" id="GO:0009450">
    <property type="term" value="P:gamma-aminobutyric acid catabolic process"/>
    <property type="evidence" value="ECO:0007669"/>
    <property type="project" value="InterPro"/>
</dbReference>
<evidence type="ECO:0000256" key="1">
    <source>
        <dbReference type="ARBA" id="ARBA00009986"/>
    </source>
</evidence>
<dbReference type="AlphaFoldDB" id="A0AB35JZ38"/>
<dbReference type="Gene3D" id="3.40.605.10">
    <property type="entry name" value="Aldehyde Dehydrogenase, Chain A, domain 1"/>
    <property type="match status" value="1"/>
</dbReference>
<evidence type="ECO:0000256" key="3">
    <source>
        <dbReference type="PROSITE-ProRule" id="PRU10007"/>
    </source>
</evidence>
<evidence type="ECO:0000313" key="6">
    <source>
        <dbReference type="EMBL" id="MDD9319184.1"/>
    </source>
</evidence>
<proteinExistence type="inferred from homology"/>
<protein>
    <submittedName>
        <fullName evidence="6">NAD-dependent succinate-semialdehyde dehydrogenase</fullName>
    </submittedName>
</protein>
<dbReference type="FunFam" id="3.40.309.10:FF:000004">
    <property type="entry name" value="Succinate-semialdehyde dehydrogenase I"/>
    <property type="match status" value="1"/>
</dbReference>